<organism evidence="3 4">
    <name type="scientific">Desulfosarcina alkanivorans</name>
    <dbReference type="NCBI Taxonomy" id="571177"/>
    <lineage>
        <taxon>Bacteria</taxon>
        <taxon>Pseudomonadati</taxon>
        <taxon>Thermodesulfobacteriota</taxon>
        <taxon>Desulfobacteria</taxon>
        <taxon>Desulfobacterales</taxon>
        <taxon>Desulfosarcinaceae</taxon>
        <taxon>Desulfosarcina</taxon>
    </lineage>
</organism>
<evidence type="ECO:0000313" key="4">
    <source>
        <dbReference type="Proteomes" id="UP000427906"/>
    </source>
</evidence>
<dbReference type="EMBL" id="AP021874">
    <property type="protein sequence ID" value="BBO66296.1"/>
    <property type="molecule type" value="Genomic_DNA"/>
</dbReference>
<feature type="transmembrane region" description="Helical" evidence="1">
    <location>
        <begin position="20"/>
        <end position="40"/>
    </location>
</feature>
<dbReference type="AlphaFoldDB" id="A0A5K7YBK1"/>
<dbReference type="InterPro" id="IPR018649">
    <property type="entry name" value="SHOCT"/>
</dbReference>
<name>A0A5K7YBK1_9BACT</name>
<keyword evidence="4" id="KW-1185">Reference proteome</keyword>
<feature type="domain" description="SHOCT" evidence="2">
    <location>
        <begin position="61"/>
        <end position="85"/>
    </location>
</feature>
<accession>A0A5K7YBK1</accession>
<evidence type="ECO:0000256" key="1">
    <source>
        <dbReference type="SAM" id="Phobius"/>
    </source>
</evidence>
<dbReference type="KEGG" id="dalk:DSCA_02260"/>
<keyword evidence="1" id="KW-1133">Transmembrane helix</keyword>
<protein>
    <recommendedName>
        <fullName evidence="2">SHOCT domain-containing protein</fullName>
    </recommendedName>
</protein>
<dbReference type="Proteomes" id="UP000427906">
    <property type="component" value="Chromosome"/>
</dbReference>
<dbReference type="Pfam" id="PF09851">
    <property type="entry name" value="SHOCT"/>
    <property type="match status" value="1"/>
</dbReference>
<evidence type="ECO:0000313" key="3">
    <source>
        <dbReference type="EMBL" id="BBO66296.1"/>
    </source>
</evidence>
<proteinExistence type="predicted"/>
<gene>
    <name evidence="3" type="ORF">DSCA_02260</name>
</gene>
<dbReference type="OrthoDB" id="5432397at2"/>
<keyword evidence="1" id="KW-0472">Membrane</keyword>
<sequence>MWGCDYGPMAGGWWGGFFPGNLLSLLIWGLALFLIVYVVIRIFRSQTQASQGPFRDRSDSEAILKARFAKGEISREEFVKMRQILSQP</sequence>
<evidence type="ECO:0000259" key="2">
    <source>
        <dbReference type="Pfam" id="PF09851"/>
    </source>
</evidence>
<dbReference type="RefSeq" id="WP_155314696.1">
    <property type="nucleotide sequence ID" value="NZ_AP021874.1"/>
</dbReference>
<keyword evidence="1" id="KW-0812">Transmembrane</keyword>
<reference evidence="3 4" key="1">
    <citation type="submission" date="2019-11" db="EMBL/GenBank/DDBJ databases">
        <title>Comparative genomics of hydrocarbon-degrading Desulfosarcina strains.</title>
        <authorList>
            <person name="Watanabe M."/>
            <person name="Kojima H."/>
            <person name="Fukui M."/>
        </authorList>
    </citation>
    <scope>NUCLEOTIDE SEQUENCE [LARGE SCALE GENOMIC DNA]</scope>
    <source>
        <strain evidence="3 4">PL12</strain>
    </source>
</reference>